<evidence type="ECO:0000313" key="3">
    <source>
        <dbReference type="Proteomes" id="UP000020218"/>
    </source>
</evidence>
<dbReference type="Pfam" id="PF01724">
    <property type="entry name" value="DUF29"/>
    <property type="match status" value="1"/>
</dbReference>
<evidence type="ECO:0000256" key="1">
    <source>
        <dbReference type="SAM" id="MobiDB-lite"/>
    </source>
</evidence>
<feature type="compositionally biased region" description="Polar residues" evidence="1">
    <location>
        <begin position="125"/>
        <end position="135"/>
    </location>
</feature>
<organism evidence="2 3">
    <name type="scientific">Candidatus Accumulibacter adjunctus</name>
    <dbReference type="NCBI Taxonomy" id="1454001"/>
    <lineage>
        <taxon>Bacteria</taxon>
        <taxon>Pseudomonadati</taxon>
        <taxon>Pseudomonadota</taxon>
        <taxon>Betaproteobacteria</taxon>
        <taxon>Candidatus Accumulibacter</taxon>
    </lineage>
</organism>
<evidence type="ECO:0000313" key="2">
    <source>
        <dbReference type="EMBL" id="EXI66052.1"/>
    </source>
</evidence>
<reference evidence="2" key="1">
    <citation type="submission" date="2014-02" db="EMBL/GenBank/DDBJ databases">
        <title>Expanding our view of genomic diversity in Candidatus Accumulibacter clades.</title>
        <authorList>
            <person name="Skennerton C.T."/>
            <person name="Barr J.J."/>
            <person name="Slater F.R."/>
            <person name="Bond P.L."/>
            <person name="Tyson G.W."/>
        </authorList>
    </citation>
    <scope>NUCLEOTIDE SEQUENCE [LARGE SCALE GENOMIC DNA]</scope>
</reference>
<name>A0A011NN39_9PROT</name>
<dbReference type="Proteomes" id="UP000020218">
    <property type="component" value="Unassembled WGS sequence"/>
</dbReference>
<sequence>MEATLYQSDYYTCLRQQADLLRAGRFDDLDAAHLIAELEAMGASERRELTNRLTVLLMHLLTWQFQPARRGAAWSLTIRVQRMDIADLLNDEPGLKPEIPQALEKAYRKARLLAANETGMDETTFPKQSPYSMEQTMADDFLPEGN</sequence>
<evidence type="ECO:0008006" key="4">
    <source>
        <dbReference type="Google" id="ProtNLM"/>
    </source>
</evidence>
<dbReference type="AlphaFoldDB" id="A0A011NN39"/>
<dbReference type="PATRIC" id="fig|1454001.3.peg.2842"/>
<gene>
    <name evidence="2" type="ORF">AW08_02791</name>
</gene>
<protein>
    <recommendedName>
        <fullName evidence="4">DUF29 domain-containing protein</fullName>
    </recommendedName>
</protein>
<dbReference type="Gene3D" id="1.20.1220.20">
    <property type="entry name" value="Uncharcterised protein PF01724"/>
    <property type="match status" value="1"/>
</dbReference>
<dbReference type="STRING" id="1454001.AW08_02791"/>
<keyword evidence="3" id="KW-1185">Reference proteome</keyword>
<dbReference type="InterPro" id="IPR002636">
    <property type="entry name" value="DUF29"/>
</dbReference>
<dbReference type="EMBL" id="JFAX01000017">
    <property type="protein sequence ID" value="EXI66052.1"/>
    <property type="molecule type" value="Genomic_DNA"/>
</dbReference>
<accession>A0A011NN39</accession>
<proteinExistence type="predicted"/>
<feature type="region of interest" description="Disordered" evidence="1">
    <location>
        <begin position="118"/>
        <end position="146"/>
    </location>
</feature>
<comment type="caution">
    <text evidence="2">The sequence shown here is derived from an EMBL/GenBank/DDBJ whole genome shotgun (WGS) entry which is preliminary data.</text>
</comment>
<dbReference type="PANTHER" id="PTHR34235">
    <property type="entry name" value="SLR1203 PROTEIN-RELATED"/>
    <property type="match status" value="1"/>
</dbReference>